<evidence type="ECO:0000313" key="4">
    <source>
        <dbReference type="Proteomes" id="UP000049979"/>
    </source>
</evidence>
<keyword evidence="2" id="KW-0472">Membrane</keyword>
<proteinExistence type="predicted"/>
<accession>A0A0M6WN86</accession>
<dbReference type="STRING" id="301302.ERS852420_00543"/>
<sequence>MSVFLLILKIIGIVLLVILGLIVVIALLALFCPFVYRVKGSYHEKNLQLQVRIWWLGRLLGLCADTAEEGFHTYARIFGFRKELHLQKEKEDSADFNKPVQEDSPQEGTKDRETEVAPSLTAMENTSQTSAQQLTDPEETILCHPDKKKKTFFPGRIAGFIWKFPEKIRNILQKILYFLRNIQTFWKKGTRTCRKWYRFFNDEKNKKAFSNIWKQLEHLVVSVLPKRLKLWLKYSTGSPDTTGQVLGILAIFPVGYRNHWNIIPDFTAEEFYAEADFTVHGRIFGVQILALALRIILDKNCRRLYNRFKHMK</sequence>
<name>A0A0M6WN86_9FIRM</name>
<keyword evidence="2" id="KW-1133">Transmembrane helix</keyword>
<gene>
    <name evidence="3" type="ORF">M72_06371</name>
</gene>
<dbReference type="OrthoDB" id="2087351at2"/>
<feature type="region of interest" description="Disordered" evidence="1">
    <location>
        <begin position="90"/>
        <end position="135"/>
    </location>
</feature>
<evidence type="ECO:0000313" key="3">
    <source>
        <dbReference type="EMBL" id="CRL38304.1"/>
    </source>
</evidence>
<feature type="transmembrane region" description="Helical" evidence="2">
    <location>
        <begin position="6"/>
        <end position="36"/>
    </location>
</feature>
<dbReference type="Proteomes" id="UP000049979">
    <property type="component" value="Unassembled WGS sequence"/>
</dbReference>
<feature type="compositionally biased region" description="Polar residues" evidence="1">
    <location>
        <begin position="122"/>
        <end position="135"/>
    </location>
</feature>
<keyword evidence="2" id="KW-0812">Transmembrane</keyword>
<keyword evidence="4" id="KW-1185">Reference proteome</keyword>
<dbReference type="AlphaFoldDB" id="A0A0M6WN86"/>
<reference evidence="4" key="1">
    <citation type="submission" date="2015-05" db="EMBL/GenBank/DDBJ databases">
        <authorList>
            <consortium name="Pathogen Informatics"/>
        </authorList>
    </citation>
    <scope>NUCLEOTIDE SEQUENCE [LARGE SCALE GENOMIC DNA]</scope>
    <source>
        <strain evidence="4">M72</strain>
    </source>
</reference>
<dbReference type="EMBL" id="CVRR01000019">
    <property type="protein sequence ID" value="CRL38304.1"/>
    <property type="molecule type" value="Genomic_DNA"/>
</dbReference>
<dbReference type="RefSeq" id="WP_055067862.1">
    <property type="nucleotide sequence ID" value="NZ_CP173697.1"/>
</dbReference>
<evidence type="ECO:0000256" key="2">
    <source>
        <dbReference type="SAM" id="Phobius"/>
    </source>
</evidence>
<organism evidence="3 4">
    <name type="scientific">Roseburia faecis</name>
    <dbReference type="NCBI Taxonomy" id="301302"/>
    <lineage>
        <taxon>Bacteria</taxon>
        <taxon>Bacillati</taxon>
        <taxon>Bacillota</taxon>
        <taxon>Clostridia</taxon>
        <taxon>Lachnospirales</taxon>
        <taxon>Lachnospiraceae</taxon>
        <taxon>Roseburia</taxon>
    </lineage>
</organism>
<evidence type="ECO:0000256" key="1">
    <source>
        <dbReference type="SAM" id="MobiDB-lite"/>
    </source>
</evidence>
<evidence type="ECO:0008006" key="5">
    <source>
        <dbReference type="Google" id="ProtNLM"/>
    </source>
</evidence>
<protein>
    <recommendedName>
        <fullName evidence="5">DUF2953 domain-containing protein</fullName>
    </recommendedName>
</protein>